<dbReference type="Pfam" id="PF13408">
    <property type="entry name" value="Zn_ribbon_recom"/>
    <property type="match status" value="1"/>
</dbReference>
<dbReference type="PANTHER" id="PTHR30461:SF23">
    <property type="entry name" value="DNA RECOMBINASE-RELATED"/>
    <property type="match status" value="1"/>
</dbReference>
<dbReference type="Gene3D" id="3.90.1750.20">
    <property type="entry name" value="Putative Large Serine Recombinase, Chain B, Domain 2"/>
    <property type="match status" value="1"/>
</dbReference>
<dbReference type="AlphaFoldDB" id="A0A0P8WR38"/>
<evidence type="ECO:0000259" key="3">
    <source>
        <dbReference type="PROSITE" id="PS51736"/>
    </source>
</evidence>
<gene>
    <name evidence="5" type="ORF">OXPF_15050</name>
</gene>
<dbReference type="Pfam" id="PF07508">
    <property type="entry name" value="Recombinase"/>
    <property type="match status" value="1"/>
</dbReference>
<dbReference type="InterPro" id="IPR006119">
    <property type="entry name" value="Resolv_N"/>
</dbReference>
<evidence type="ECO:0000256" key="1">
    <source>
        <dbReference type="SAM" id="Coils"/>
    </source>
</evidence>
<dbReference type="Pfam" id="PF00239">
    <property type="entry name" value="Resolvase"/>
    <property type="match status" value="1"/>
</dbReference>
<evidence type="ECO:0000313" key="6">
    <source>
        <dbReference type="Proteomes" id="UP000050326"/>
    </source>
</evidence>
<sequence length="541" mass="61413">MQETTVWIADGYLRLSIEDKDKKDESNSIKNQRDLILDFLSRHPDIQVHRILDDDGVSGAHFDRERFKEMIRHIEAGLINCVIVKDFSRLGRDHIETGKYIERYFASKGVRFISVNDNYDSLTADDSDKLMASFKNICNEATLEDISVKTSSHLKVKRDNGELVVNFAVYGYLKTKDKQLIPDDYAADVVRFIFGMKIQGYNEQQIADMLNSKGILPPAAHKKALGLKYCTPFAVKDIPKWSVNAIKRILTNPVYIGTLEQGKRKKLSYRVKNKCIAVPREQWSVKEKRHVPIVDDAEFSLVGELMARDTRTPVGAEQIHMFSGIILCGSCQRPMNMRTVKKGGKEYIYFNCSTHKQDKSLCKYNNVSANILHGFLLHTLRAQIGGLVSAAEVADDFGPGTLLSRKQQAIEDMIRHNRQIIEQNNTFLVRAYEHYVSKVITESEHRMFKATFKQQVEIAEAAIAALERELAGLRDGTLGRDLVERFKKYQNLTELNREAVVSLVRAIVVHDSEHIDVHLRYSDVAPLAAAPADLETVREAG</sequence>
<evidence type="ECO:0000259" key="4">
    <source>
        <dbReference type="PROSITE" id="PS51737"/>
    </source>
</evidence>
<dbReference type="RefSeq" id="WP_054874572.1">
    <property type="nucleotide sequence ID" value="NZ_LKET01000028.1"/>
</dbReference>
<feature type="coiled-coil region" evidence="1">
    <location>
        <begin position="449"/>
        <end position="476"/>
    </location>
</feature>
<dbReference type="SUPFAM" id="SSF53041">
    <property type="entry name" value="Resolvase-like"/>
    <property type="match status" value="1"/>
</dbReference>
<dbReference type="OrthoDB" id="9804620at2"/>
<feature type="domain" description="Sigma-54 factor interaction" evidence="2">
    <location>
        <begin position="403"/>
        <end position="541"/>
    </location>
</feature>
<dbReference type="PROSITE" id="PS51737">
    <property type="entry name" value="RECOMBINASE_DNA_BIND"/>
    <property type="match status" value="1"/>
</dbReference>
<dbReference type="InterPro" id="IPR025827">
    <property type="entry name" value="Zn_ribbon_recom_dom"/>
</dbReference>
<dbReference type="SMART" id="SM00857">
    <property type="entry name" value="Resolvase"/>
    <property type="match status" value="1"/>
</dbReference>
<name>A0A0P8WR38_9CLOT</name>
<protein>
    <submittedName>
        <fullName evidence="5">Recombinase</fullName>
    </submittedName>
</protein>
<reference evidence="5 6" key="1">
    <citation type="submission" date="2015-09" db="EMBL/GenBank/DDBJ databases">
        <title>Genome sequence of Oxobacter pfennigii DSM 3222.</title>
        <authorList>
            <person name="Poehlein A."/>
            <person name="Bengelsdorf F.R."/>
            <person name="Schiel-Bengelsdorf B."/>
            <person name="Duerre P."/>
            <person name="Daniel R."/>
        </authorList>
    </citation>
    <scope>NUCLEOTIDE SEQUENCE [LARGE SCALE GENOMIC DNA]</scope>
    <source>
        <strain evidence="5 6">DSM 3222</strain>
    </source>
</reference>
<dbReference type="PROSITE" id="PS50045">
    <property type="entry name" value="SIGMA54_INTERACT_4"/>
    <property type="match status" value="1"/>
</dbReference>
<dbReference type="GO" id="GO:0000150">
    <property type="term" value="F:DNA strand exchange activity"/>
    <property type="evidence" value="ECO:0007669"/>
    <property type="project" value="InterPro"/>
</dbReference>
<dbReference type="PANTHER" id="PTHR30461">
    <property type="entry name" value="DNA-INVERTASE FROM LAMBDOID PROPHAGE"/>
    <property type="match status" value="1"/>
</dbReference>
<proteinExistence type="predicted"/>
<dbReference type="GO" id="GO:0003677">
    <property type="term" value="F:DNA binding"/>
    <property type="evidence" value="ECO:0007669"/>
    <property type="project" value="InterPro"/>
</dbReference>
<comment type="caution">
    <text evidence="5">The sequence shown here is derived from an EMBL/GenBank/DDBJ whole genome shotgun (WGS) entry which is preliminary data.</text>
</comment>
<dbReference type="STRING" id="36849.OXPF_15050"/>
<dbReference type="InterPro" id="IPR011109">
    <property type="entry name" value="DNA_bind_recombinase_dom"/>
</dbReference>
<dbReference type="Proteomes" id="UP000050326">
    <property type="component" value="Unassembled WGS sequence"/>
</dbReference>
<feature type="domain" description="Recombinase" evidence="4">
    <location>
        <begin position="169"/>
        <end position="312"/>
    </location>
</feature>
<dbReference type="Gene3D" id="3.40.50.1390">
    <property type="entry name" value="Resolvase, N-terminal catalytic domain"/>
    <property type="match status" value="1"/>
</dbReference>
<accession>A0A0P8WR38</accession>
<dbReference type="InterPro" id="IPR036162">
    <property type="entry name" value="Resolvase-like_N_sf"/>
</dbReference>
<dbReference type="GO" id="GO:0005524">
    <property type="term" value="F:ATP binding"/>
    <property type="evidence" value="ECO:0007669"/>
    <property type="project" value="InterPro"/>
</dbReference>
<dbReference type="PATRIC" id="fig|36849.3.peg.1595"/>
<evidence type="ECO:0000313" key="5">
    <source>
        <dbReference type="EMBL" id="KPU45027.1"/>
    </source>
</evidence>
<dbReference type="GO" id="GO:0006355">
    <property type="term" value="P:regulation of DNA-templated transcription"/>
    <property type="evidence" value="ECO:0007669"/>
    <property type="project" value="InterPro"/>
</dbReference>
<feature type="domain" description="Resolvase/invertase-type recombinase catalytic" evidence="3">
    <location>
        <begin position="8"/>
        <end position="161"/>
    </location>
</feature>
<organism evidence="5 6">
    <name type="scientific">Oxobacter pfennigii</name>
    <dbReference type="NCBI Taxonomy" id="36849"/>
    <lineage>
        <taxon>Bacteria</taxon>
        <taxon>Bacillati</taxon>
        <taxon>Bacillota</taxon>
        <taxon>Clostridia</taxon>
        <taxon>Eubacteriales</taxon>
        <taxon>Clostridiaceae</taxon>
        <taxon>Oxobacter</taxon>
    </lineage>
</organism>
<dbReference type="EMBL" id="LKET01000028">
    <property type="protein sequence ID" value="KPU45027.1"/>
    <property type="molecule type" value="Genomic_DNA"/>
</dbReference>
<dbReference type="InterPro" id="IPR050639">
    <property type="entry name" value="SSR_resolvase"/>
</dbReference>
<keyword evidence="6" id="KW-1185">Reference proteome</keyword>
<dbReference type="PROSITE" id="PS51736">
    <property type="entry name" value="RECOMBINASES_3"/>
    <property type="match status" value="1"/>
</dbReference>
<evidence type="ECO:0000259" key="2">
    <source>
        <dbReference type="PROSITE" id="PS50045"/>
    </source>
</evidence>
<keyword evidence="1" id="KW-0175">Coiled coil</keyword>
<dbReference type="InterPro" id="IPR038109">
    <property type="entry name" value="DNA_bind_recomb_sf"/>
</dbReference>
<dbReference type="InterPro" id="IPR002078">
    <property type="entry name" value="Sigma_54_int"/>
</dbReference>